<dbReference type="AlphaFoldDB" id="A0A4R8MEX9"/>
<gene>
    <name evidence="2" type="ORF">DFQ06_0851</name>
</gene>
<keyword evidence="3" id="KW-1185">Reference proteome</keyword>
<protein>
    <submittedName>
        <fullName evidence="2">Uncharacterized protein</fullName>
    </submittedName>
</protein>
<sequence>MKNLISFGIAFLMVSVNLTAQCTDINTKEIANYLNEKVKPRLDIKLDRTDGFVAINGTRQNLDLQDIKISPIKREWTYFFQDVRRADSNFWYDSKKNSFILDVKFENNGIEIKGRCEGCITNRMKDSRAPDIEWRAPQILRFTLKPITYQKSVSFEVTEVEMIGKLEGGGLAKVIKNLTASVGGMVSKDLKRVFASDVTKRLLNDAMRPLLKSKNTVSANSVSLASTSLRVCK</sequence>
<feature type="signal peptide" evidence="1">
    <location>
        <begin position="1"/>
        <end position="20"/>
    </location>
</feature>
<evidence type="ECO:0000313" key="3">
    <source>
        <dbReference type="Proteomes" id="UP000294824"/>
    </source>
</evidence>
<reference evidence="2 3" key="1">
    <citation type="submission" date="2019-03" db="EMBL/GenBank/DDBJ databases">
        <title>Genomic Encyclopedia of Type Strains, Phase III (KMG-III): the genomes of soil and plant-associated and newly described type strains.</title>
        <authorList>
            <person name="Whitman W."/>
        </authorList>
    </citation>
    <scope>NUCLEOTIDE SEQUENCE [LARGE SCALE GENOMIC DNA]</scope>
    <source>
        <strain evidence="2 3">CECT 8301</strain>
    </source>
</reference>
<keyword evidence="1" id="KW-0732">Signal</keyword>
<dbReference type="RefSeq" id="WP_133966152.1">
    <property type="nucleotide sequence ID" value="NZ_CANLRM010000001.1"/>
</dbReference>
<feature type="chain" id="PRO_5020399145" evidence="1">
    <location>
        <begin position="21"/>
        <end position="233"/>
    </location>
</feature>
<evidence type="ECO:0000256" key="1">
    <source>
        <dbReference type="SAM" id="SignalP"/>
    </source>
</evidence>
<comment type="caution">
    <text evidence="2">The sequence shown here is derived from an EMBL/GenBank/DDBJ whole genome shotgun (WGS) entry which is preliminary data.</text>
</comment>
<organism evidence="2 3">
    <name type="scientific">Algibacter lectus</name>
    <dbReference type="NCBI Taxonomy" id="221126"/>
    <lineage>
        <taxon>Bacteria</taxon>
        <taxon>Pseudomonadati</taxon>
        <taxon>Bacteroidota</taxon>
        <taxon>Flavobacteriia</taxon>
        <taxon>Flavobacteriales</taxon>
        <taxon>Flavobacteriaceae</taxon>
        <taxon>Algibacter</taxon>
    </lineage>
</organism>
<dbReference type="Proteomes" id="UP000294824">
    <property type="component" value="Unassembled WGS sequence"/>
</dbReference>
<dbReference type="EMBL" id="SORL01000007">
    <property type="protein sequence ID" value="TDY63954.1"/>
    <property type="molecule type" value="Genomic_DNA"/>
</dbReference>
<proteinExistence type="predicted"/>
<evidence type="ECO:0000313" key="2">
    <source>
        <dbReference type="EMBL" id="TDY63954.1"/>
    </source>
</evidence>
<accession>A0A4R8MEX9</accession>
<name>A0A4R8MEX9_9FLAO</name>